<keyword evidence="2" id="KW-1185">Reference proteome</keyword>
<dbReference type="EMBL" id="KX078569">
    <property type="protein sequence ID" value="ANM46524.1"/>
    <property type="molecule type" value="Genomic_DNA"/>
</dbReference>
<dbReference type="KEGG" id="vg:29059453"/>
<dbReference type="Proteomes" id="UP000203816">
    <property type="component" value="Segment"/>
</dbReference>
<accession>A0A192Y9X0</accession>
<dbReference type="GeneID" id="29059453"/>
<reference evidence="1 2" key="1">
    <citation type="submission" date="2016-04" db="EMBL/GenBank/DDBJ databases">
        <title>Comparative genomics of Morganella phages MP1 and MP2 define new clades among the T4 and T7-like Viruses.</title>
        <authorList>
            <person name="Pinto G."/>
            <person name="Oliveira A."/>
            <person name="Malgorzata L."/>
            <person name="Kropinski A."/>
            <person name="Azeredo J."/>
        </authorList>
    </citation>
    <scope>NUCLEOTIDE SEQUENCE [LARGE SCALE GENOMIC DNA]</scope>
</reference>
<sequence>MKLIKPFKKIPNWYLVHAENTDPSRPPTNSRHVIESISIPDFKSNHKNCQARKLEHGIYEFSCNVNDIIDSDYYDLFYIKCGQYFKVNVENKTKQLMKSLSQGISELKGDVLTIRGYFSKKGSEIRLKIMTKEDENYNNF</sequence>
<protein>
    <submittedName>
        <fullName evidence="1">Uncharacterized protein</fullName>
    </submittedName>
</protein>
<dbReference type="RefSeq" id="YP_009280102.1">
    <property type="nucleotide sequence ID" value="NC_031020.1"/>
</dbReference>
<evidence type="ECO:0000313" key="2">
    <source>
        <dbReference type="Proteomes" id="UP000203816"/>
    </source>
</evidence>
<evidence type="ECO:0000313" key="1">
    <source>
        <dbReference type="EMBL" id="ANM46524.1"/>
    </source>
</evidence>
<proteinExistence type="predicted"/>
<name>A0A192Y9X0_9CAUD</name>
<organism evidence="1 2">
    <name type="scientific">Morganella phage vB_MmoM_MP1</name>
    <dbReference type="NCBI Taxonomy" id="1852628"/>
    <lineage>
        <taxon>Viruses</taxon>
        <taxon>Duplodnaviria</taxon>
        <taxon>Heunggongvirae</taxon>
        <taxon>Uroviricota</taxon>
        <taxon>Caudoviricetes</taxon>
        <taxon>Pantevenvirales</taxon>
        <taxon>Straboviridae</taxon>
        <taxon>Gualtarvirus</taxon>
        <taxon>Gualtarvirus mp1</taxon>
    </lineage>
</organism>
<dbReference type="OrthoDB" id="23023at10239"/>
<gene>
    <name evidence="1" type="ORF">MP1_gp0244</name>
</gene>